<evidence type="ECO:0000256" key="3">
    <source>
        <dbReference type="SAM" id="SignalP"/>
    </source>
</evidence>
<feature type="region of interest" description="Disordered" evidence="1">
    <location>
        <begin position="92"/>
        <end position="148"/>
    </location>
</feature>
<evidence type="ECO:0000256" key="2">
    <source>
        <dbReference type="SAM" id="Phobius"/>
    </source>
</evidence>
<feature type="compositionally biased region" description="Low complexity" evidence="1">
    <location>
        <begin position="110"/>
        <end position="125"/>
    </location>
</feature>
<evidence type="ECO:0000256" key="1">
    <source>
        <dbReference type="SAM" id="MobiDB-lite"/>
    </source>
</evidence>
<name>A0AA88T0Q0_CHASR</name>
<keyword evidence="2" id="KW-1133">Transmembrane helix</keyword>
<gene>
    <name evidence="4" type="ORF">Q5P01_006360</name>
</gene>
<proteinExistence type="predicted"/>
<accession>A0AA88T0Q0</accession>
<evidence type="ECO:0000313" key="5">
    <source>
        <dbReference type="Proteomes" id="UP001187415"/>
    </source>
</evidence>
<feature type="signal peptide" evidence="3">
    <location>
        <begin position="1"/>
        <end position="20"/>
    </location>
</feature>
<reference evidence="4" key="1">
    <citation type="submission" date="2023-07" db="EMBL/GenBank/DDBJ databases">
        <title>Chromosome-level Genome Assembly of Striped Snakehead (Channa striata).</title>
        <authorList>
            <person name="Liu H."/>
        </authorList>
    </citation>
    <scope>NUCLEOTIDE SEQUENCE</scope>
    <source>
        <strain evidence="4">Gz</strain>
        <tissue evidence="4">Muscle</tissue>
    </source>
</reference>
<feature type="chain" id="PRO_5041722382" evidence="3">
    <location>
        <begin position="21"/>
        <end position="260"/>
    </location>
</feature>
<keyword evidence="5" id="KW-1185">Reference proteome</keyword>
<comment type="caution">
    <text evidence="4">The sequence shown here is derived from an EMBL/GenBank/DDBJ whole genome shotgun (WGS) entry which is preliminary data.</text>
</comment>
<sequence>MKNLLTGILGLLAVIHPAYVNTVILTEPESDDLQDSMKDEFLIPSLATQLPKRNTTIQSFSDSSDHKESVTHAQGFTSTVVSVDKVDSRVWRRGDARRDPATSSARPDVSTTLSETTLETTSETTITAGEGSDSELVTTEKLSDSTPVKEEMHQQTFLENVQRIPPSGPQTSETPRWIIILGLLVGIAVVVIVGVAIATREKWIGPSQVHQLETQTNSSNQQRELEMKTFLNKDKPKENGKAGEYTIIPLDELPQSSTSH</sequence>
<dbReference type="EMBL" id="JAUPFM010000004">
    <property type="protein sequence ID" value="KAK2853699.1"/>
    <property type="molecule type" value="Genomic_DNA"/>
</dbReference>
<keyword evidence="2" id="KW-0472">Membrane</keyword>
<feature type="compositionally biased region" description="Basic and acidic residues" evidence="1">
    <location>
        <begin position="232"/>
        <end position="241"/>
    </location>
</feature>
<keyword evidence="3" id="KW-0732">Signal</keyword>
<feature type="region of interest" description="Disordered" evidence="1">
    <location>
        <begin position="232"/>
        <end position="260"/>
    </location>
</feature>
<evidence type="ECO:0000313" key="4">
    <source>
        <dbReference type="EMBL" id="KAK2853699.1"/>
    </source>
</evidence>
<feature type="transmembrane region" description="Helical" evidence="2">
    <location>
        <begin position="177"/>
        <end position="198"/>
    </location>
</feature>
<organism evidence="4 5">
    <name type="scientific">Channa striata</name>
    <name type="common">Snakehead murrel</name>
    <name type="synonym">Ophicephalus striatus</name>
    <dbReference type="NCBI Taxonomy" id="64152"/>
    <lineage>
        <taxon>Eukaryota</taxon>
        <taxon>Metazoa</taxon>
        <taxon>Chordata</taxon>
        <taxon>Craniata</taxon>
        <taxon>Vertebrata</taxon>
        <taxon>Euteleostomi</taxon>
        <taxon>Actinopterygii</taxon>
        <taxon>Neopterygii</taxon>
        <taxon>Teleostei</taxon>
        <taxon>Neoteleostei</taxon>
        <taxon>Acanthomorphata</taxon>
        <taxon>Anabantaria</taxon>
        <taxon>Anabantiformes</taxon>
        <taxon>Channoidei</taxon>
        <taxon>Channidae</taxon>
        <taxon>Channa</taxon>
    </lineage>
</organism>
<protein>
    <submittedName>
        <fullName evidence="4">Uncharacterized protein</fullName>
    </submittedName>
</protein>
<keyword evidence="2" id="KW-0812">Transmembrane</keyword>
<dbReference type="AlphaFoldDB" id="A0AA88T0Q0"/>
<dbReference type="Proteomes" id="UP001187415">
    <property type="component" value="Unassembled WGS sequence"/>
</dbReference>